<dbReference type="EMBL" id="GBRH01191249">
    <property type="protein sequence ID" value="JAE06647.1"/>
    <property type="molecule type" value="Transcribed_RNA"/>
</dbReference>
<reference evidence="1" key="2">
    <citation type="journal article" date="2015" name="Data Brief">
        <title>Shoot transcriptome of the giant reed, Arundo donax.</title>
        <authorList>
            <person name="Barrero R.A."/>
            <person name="Guerrero F.D."/>
            <person name="Moolhuijzen P."/>
            <person name="Goolsby J.A."/>
            <person name="Tidwell J."/>
            <person name="Bellgard S.E."/>
            <person name="Bellgard M.I."/>
        </authorList>
    </citation>
    <scope>NUCLEOTIDE SEQUENCE</scope>
    <source>
        <tissue evidence="1">Shoot tissue taken approximately 20 cm above the soil surface</tissue>
    </source>
</reference>
<reference evidence="1" key="1">
    <citation type="submission" date="2014-09" db="EMBL/GenBank/DDBJ databases">
        <authorList>
            <person name="Magalhaes I.L.F."/>
            <person name="Oliveira U."/>
            <person name="Santos F.R."/>
            <person name="Vidigal T.H.D.A."/>
            <person name="Brescovit A.D."/>
            <person name="Santos A.J."/>
        </authorList>
    </citation>
    <scope>NUCLEOTIDE SEQUENCE</scope>
    <source>
        <tissue evidence="1">Shoot tissue taken approximately 20 cm above the soil surface</tissue>
    </source>
</reference>
<protein>
    <submittedName>
        <fullName evidence="1">Uncharacterized protein</fullName>
    </submittedName>
</protein>
<dbReference type="AlphaFoldDB" id="A0A0A9F2V9"/>
<proteinExistence type="predicted"/>
<organism evidence="1">
    <name type="scientific">Arundo donax</name>
    <name type="common">Giant reed</name>
    <name type="synonym">Donax arundinaceus</name>
    <dbReference type="NCBI Taxonomy" id="35708"/>
    <lineage>
        <taxon>Eukaryota</taxon>
        <taxon>Viridiplantae</taxon>
        <taxon>Streptophyta</taxon>
        <taxon>Embryophyta</taxon>
        <taxon>Tracheophyta</taxon>
        <taxon>Spermatophyta</taxon>
        <taxon>Magnoliopsida</taxon>
        <taxon>Liliopsida</taxon>
        <taxon>Poales</taxon>
        <taxon>Poaceae</taxon>
        <taxon>PACMAD clade</taxon>
        <taxon>Arundinoideae</taxon>
        <taxon>Arundineae</taxon>
        <taxon>Arundo</taxon>
    </lineage>
</organism>
<name>A0A0A9F2V9_ARUDO</name>
<evidence type="ECO:0000313" key="1">
    <source>
        <dbReference type="EMBL" id="JAE06647.1"/>
    </source>
</evidence>
<accession>A0A0A9F2V9</accession>
<sequence length="34" mass="3867">MALETQISLQNKVKLDKPTHHNQSKATTISYQVN</sequence>